<feature type="non-terminal residue" evidence="2">
    <location>
        <position position="1"/>
    </location>
</feature>
<evidence type="ECO:0000313" key="2">
    <source>
        <dbReference type="EMBL" id="CAH3137316.1"/>
    </source>
</evidence>
<gene>
    <name evidence="2" type="ORF">PMEA_00018021</name>
</gene>
<organism evidence="2 3">
    <name type="scientific">Pocillopora meandrina</name>
    <dbReference type="NCBI Taxonomy" id="46732"/>
    <lineage>
        <taxon>Eukaryota</taxon>
        <taxon>Metazoa</taxon>
        <taxon>Cnidaria</taxon>
        <taxon>Anthozoa</taxon>
        <taxon>Hexacorallia</taxon>
        <taxon>Scleractinia</taxon>
        <taxon>Astrocoeniina</taxon>
        <taxon>Pocilloporidae</taxon>
        <taxon>Pocillopora</taxon>
    </lineage>
</organism>
<accession>A0AAU9X5J9</accession>
<name>A0AAU9X5J9_9CNID</name>
<comment type="caution">
    <text evidence="2">The sequence shown here is derived from an EMBL/GenBank/DDBJ whole genome shotgun (WGS) entry which is preliminary data.</text>
</comment>
<reference evidence="2 3" key="1">
    <citation type="submission" date="2022-05" db="EMBL/GenBank/DDBJ databases">
        <authorList>
            <consortium name="Genoscope - CEA"/>
            <person name="William W."/>
        </authorList>
    </citation>
    <scope>NUCLEOTIDE SEQUENCE [LARGE SCALE GENOMIC DNA]</scope>
</reference>
<dbReference type="Proteomes" id="UP001159428">
    <property type="component" value="Unassembled WGS sequence"/>
</dbReference>
<protein>
    <submittedName>
        <fullName evidence="2">Uncharacterized protein</fullName>
    </submittedName>
</protein>
<sequence length="120" mass="13711">RKVLGISRFYNTSKMLTEGHKDNSGDEPSGSDIQVEQTPTREVGRLLANIGDNLNQEVRARRSEETETVIHVFQLANLGGVNMSFLIPIHDSFQYETDVSLLVFIISFYTSRRFFRVRDS</sequence>
<keyword evidence="3" id="KW-1185">Reference proteome</keyword>
<feature type="region of interest" description="Disordered" evidence="1">
    <location>
        <begin position="15"/>
        <end position="38"/>
    </location>
</feature>
<evidence type="ECO:0000313" key="3">
    <source>
        <dbReference type="Proteomes" id="UP001159428"/>
    </source>
</evidence>
<dbReference type="AlphaFoldDB" id="A0AAU9X5J9"/>
<dbReference type="EMBL" id="CALNXJ010000031">
    <property type="protein sequence ID" value="CAH3137316.1"/>
    <property type="molecule type" value="Genomic_DNA"/>
</dbReference>
<evidence type="ECO:0000256" key="1">
    <source>
        <dbReference type="SAM" id="MobiDB-lite"/>
    </source>
</evidence>
<proteinExistence type="predicted"/>